<name>A0AAW6M6X4_9BACE</name>
<evidence type="ECO:0000313" key="2">
    <source>
        <dbReference type="Proteomes" id="UP001221924"/>
    </source>
</evidence>
<dbReference type="EMBL" id="JARFID010000198">
    <property type="protein sequence ID" value="MDE8697725.1"/>
    <property type="molecule type" value="Genomic_DNA"/>
</dbReference>
<sequence length="115" mass="12673">GKVVLSNRSEKSGRIVTADAVKIGCGMGNIARRISDAGATENIKSSDGNAAIVHKEMPKIDYPYEISGYPRFCEAARYWLQWAGIPDSVYSDSQGKNDYTDDYKCRGIWVNYLAG</sequence>
<gene>
    <name evidence="1" type="ORF">PZH42_27065</name>
</gene>
<feature type="non-terminal residue" evidence="1">
    <location>
        <position position="1"/>
    </location>
</feature>
<reference evidence="1" key="1">
    <citation type="submission" date="2023-03" db="EMBL/GenBank/DDBJ databases">
        <title>DFI Biobank Strains.</title>
        <authorList>
            <person name="Mostad J."/>
            <person name="Paddock L."/>
            <person name="Medina S."/>
            <person name="Waligurski E."/>
            <person name="Barat B."/>
            <person name="Smith R."/>
            <person name="Burgo V."/>
            <person name="Metcalfe C."/>
            <person name="Woodson C."/>
            <person name="Sundararajan A."/>
            <person name="Ramaswamy R."/>
            <person name="Lin H."/>
            <person name="Pamer E.G."/>
        </authorList>
    </citation>
    <scope>NUCLEOTIDE SEQUENCE</scope>
    <source>
        <strain evidence="1">DFI.9.5</strain>
    </source>
</reference>
<proteinExistence type="predicted"/>
<feature type="non-terminal residue" evidence="1">
    <location>
        <position position="115"/>
    </location>
</feature>
<protein>
    <submittedName>
        <fullName evidence="1">Xanthan lyase</fullName>
    </submittedName>
</protein>
<dbReference type="AlphaFoldDB" id="A0AAW6M6X4"/>
<organism evidence="1 2">
    <name type="scientific">Bacteroides cellulosilyticus</name>
    <dbReference type="NCBI Taxonomy" id="246787"/>
    <lineage>
        <taxon>Bacteria</taxon>
        <taxon>Pseudomonadati</taxon>
        <taxon>Bacteroidota</taxon>
        <taxon>Bacteroidia</taxon>
        <taxon>Bacteroidales</taxon>
        <taxon>Bacteroidaceae</taxon>
        <taxon>Bacteroides</taxon>
    </lineage>
</organism>
<dbReference type="Proteomes" id="UP001221924">
    <property type="component" value="Unassembled WGS sequence"/>
</dbReference>
<accession>A0AAW6M6X4</accession>
<comment type="caution">
    <text evidence="1">The sequence shown here is derived from an EMBL/GenBank/DDBJ whole genome shotgun (WGS) entry which is preliminary data.</text>
</comment>
<evidence type="ECO:0000313" key="1">
    <source>
        <dbReference type="EMBL" id="MDE8697725.1"/>
    </source>
</evidence>
<keyword evidence="1" id="KW-0456">Lyase</keyword>
<dbReference type="GO" id="GO:0016829">
    <property type="term" value="F:lyase activity"/>
    <property type="evidence" value="ECO:0007669"/>
    <property type="project" value="UniProtKB-KW"/>
</dbReference>